<dbReference type="InterPro" id="IPR036812">
    <property type="entry name" value="NAD(P)_OxRdtase_dom_sf"/>
</dbReference>
<dbReference type="InterPro" id="IPR018170">
    <property type="entry name" value="Aldo/ket_reductase_CS"/>
</dbReference>
<dbReference type="PROSITE" id="PS00062">
    <property type="entry name" value="ALDOKETO_REDUCTASE_2"/>
    <property type="match status" value="1"/>
</dbReference>
<protein>
    <submittedName>
        <fullName evidence="9">Aldo/keto reductase</fullName>
    </submittedName>
</protein>
<keyword evidence="10" id="KW-1185">Reference proteome</keyword>
<dbReference type="Proteomes" id="UP000252172">
    <property type="component" value="Unassembled WGS sequence"/>
</dbReference>
<evidence type="ECO:0000256" key="3">
    <source>
        <dbReference type="ARBA" id="ARBA00023002"/>
    </source>
</evidence>
<name>A0A368N2K1_9FLAO</name>
<evidence type="ECO:0000256" key="7">
    <source>
        <dbReference type="SAM" id="MobiDB-lite"/>
    </source>
</evidence>
<dbReference type="SUPFAM" id="SSF51430">
    <property type="entry name" value="NAD(P)-linked oxidoreductase"/>
    <property type="match status" value="1"/>
</dbReference>
<evidence type="ECO:0000313" key="9">
    <source>
        <dbReference type="EMBL" id="RCU44762.1"/>
    </source>
</evidence>
<dbReference type="InterPro" id="IPR020471">
    <property type="entry name" value="AKR"/>
</dbReference>
<evidence type="ECO:0000256" key="6">
    <source>
        <dbReference type="PIRSR" id="PIRSR000097-3"/>
    </source>
</evidence>
<dbReference type="PANTHER" id="PTHR43827:SF3">
    <property type="entry name" value="NADP-DEPENDENT OXIDOREDUCTASE DOMAIN-CONTAINING PROTEIN"/>
    <property type="match status" value="1"/>
</dbReference>
<feature type="region of interest" description="Disordered" evidence="7">
    <location>
        <begin position="263"/>
        <end position="282"/>
    </location>
</feature>
<dbReference type="PRINTS" id="PR00069">
    <property type="entry name" value="ALDKETRDTASE"/>
</dbReference>
<dbReference type="Pfam" id="PF00248">
    <property type="entry name" value="Aldo_ket_red"/>
    <property type="match status" value="1"/>
</dbReference>
<dbReference type="CDD" id="cd19071">
    <property type="entry name" value="AKR_AKR1-5-like"/>
    <property type="match status" value="1"/>
</dbReference>
<feature type="domain" description="NADP-dependent oxidoreductase" evidence="8">
    <location>
        <begin position="19"/>
        <end position="261"/>
    </location>
</feature>
<feature type="binding site" evidence="5">
    <location>
        <position position="105"/>
    </location>
    <ligand>
        <name>substrate</name>
    </ligand>
</feature>
<dbReference type="RefSeq" id="WP_114302537.1">
    <property type="nucleotide sequence ID" value="NZ_QPIE01000001.1"/>
</dbReference>
<dbReference type="PIRSF" id="PIRSF000097">
    <property type="entry name" value="AKR"/>
    <property type="match status" value="1"/>
</dbReference>
<proteinExistence type="inferred from homology"/>
<accession>A0A368N2K1</accession>
<dbReference type="InterPro" id="IPR023210">
    <property type="entry name" value="NADP_OxRdtase_dom"/>
</dbReference>
<dbReference type="GO" id="GO:0016616">
    <property type="term" value="F:oxidoreductase activity, acting on the CH-OH group of donors, NAD or NADP as acceptor"/>
    <property type="evidence" value="ECO:0007669"/>
    <property type="project" value="UniProtKB-ARBA"/>
</dbReference>
<comment type="similarity">
    <text evidence="1">Belongs to the aldo/keto reductase family.</text>
</comment>
<evidence type="ECO:0000313" key="10">
    <source>
        <dbReference type="Proteomes" id="UP000252172"/>
    </source>
</evidence>
<dbReference type="EMBL" id="QPIE01000001">
    <property type="protein sequence ID" value="RCU44762.1"/>
    <property type="molecule type" value="Genomic_DNA"/>
</dbReference>
<evidence type="ECO:0000256" key="5">
    <source>
        <dbReference type="PIRSR" id="PIRSR000097-2"/>
    </source>
</evidence>
<dbReference type="PANTHER" id="PTHR43827">
    <property type="entry name" value="2,5-DIKETO-D-GLUCONIC ACID REDUCTASE"/>
    <property type="match status" value="1"/>
</dbReference>
<organism evidence="9 10">
    <name type="scientific">Chryseobacterium lacus</name>
    <dbReference type="NCBI Taxonomy" id="2058346"/>
    <lineage>
        <taxon>Bacteria</taxon>
        <taxon>Pseudomonadati</taxon>
        <taxon>Bacteroidota</taxon>
        <taxon>Flavobacteriia</taxon>
        <taxon>Flavobacteriales</taxon>
        <taxon>Weeksellaceae</taxon>
        <taxon>Chryseobacterium group</taxon>
        <taxon>Chryseobacterium</taxon>
    </lineage>
</organism>
<gene>
    <name evidence="9" type="ORF">DQ356_00645</name>
</gene>
<reference evidence="9 10" key="1">
    <citation type="submission" date="2018-07" db="EMBL/GenBank/DDBJ databases">
        <title>Chryseobacterium lacus sp. nov., isolated from lake water.</title>
        <authorList>
            <person name="Li C.-M."/>
        </authorList>
    </citation>
    <scope>NUCLEOTIDE SEQUENCE [LARGE SCALE GENOMIC DNA]</scope>
    <source>
        <strain evidence="9 10">YLOS41</strain>
    </source>
</reference>
<evidence type="ECO:0000256" key="2">
    <source>
        <dbReference type="ARBA" id="ARBA00022857"/>
    </source>
</evidence>
<dbReference type="OrthoDB" id="9804790at2"/>
<keyword evidence="3" id="KW-0560">Oxidoreductase</keyword>
<evidence type="ECO:0000256" key="4">
    <source>
        <dbReference type="PIRSR" id="PIRSR000097-1"/>
    </source>
</evidence>
<feature type="site" description="Lowers pKa of active site Tyr" evidence="6">
    <location>
        <position position="72"/>
    </location>
</feature>
<dbReference type="FunFam" id="3.20.20.100:FF:000015">
    <property type="entry name" value="Oxidoreductase, aldo/keto reductase family"/>
    <property type="match status" value="1"/>
</dbReference>
<sequence length="282" mass="32236">MKTIQLNNGVTIPAIGYGTYKTAENDVSIILSALECGYRLLDTASIYKTEQQTGAAIRESGIPREEITVISKVWRNDLGYHKTKEAFAKSLKQTGLNYLDLYLIHWPANARNFNNWQKTNAETWRAMEELLEEGKIKSIGVSNFWPEHLEALLDSAKIKPAVNQIEFHPGYWQPETTQYCKEKGIFLQAWSPLARGRIFGNEILIAIANRHHKTVSQIALRWIVQQGVIPIPKAASKERMNENFDIFDFVLSDEEMELINNLPETGFSGERPDLWPERMPQS</sequence>
<feature type="active site" description="Proton donor" evidence="4">
    <location>
        <position position="47"/>
    </location>
</feature>
<evidence type="ECO:0000259" key="8">
    <source>
        <dbReference type="Pfam" id="PF00248"/>
    </source>
</evidence>
<dbReference type="AlphaFoldDB" id="A0A368N2K1"/>
<comment type="caution">
    <text evidence="9">The sequence shown here is derived from an EMBL/GenBank/DDBJ whole genome shotgun (WGS) entry which is preliminary data.</text>
</comment>
<dbReference type="Gene3D" id="3.20.20.100">
    <property type="entry name" value="NADP-dependent oxidoreductase domain"/>
    <property type="match status" value="1"/>
</dbReference>
<evidence type="ECO:0000256" key="1">
    <source>
        <dbReference type="ARBA" id="ARBA00007905"/>
    </source>
</evidence>
<keyword evidence="2" id="KW-0521">NADP</keyword>